<dbReference type="PANTHER" id="PTHR30363">
    <property type="entry name" value="HTH-TYPE TRANSCRIPTIONAL REGULATOR SRLR-RELATED"/>
    <property type="match status" value="1"/>
</dbReference>
<name>A0A371PEN6_9BACL</name>
<dbReference type="PANTHER" id="PTHR30363:SF51">
    <property type="entry name" value="HTH-TYPE TRANSCRIPTIONAL REPRESSOR GLCR"/>
    <property type="match status" value="1"/>
</dbReference>
<keyword evidence="3" id="KW-1185">Reference proteome</keyword>
<dbReference type="InterPro" id="IPR014036">
    <property type="entry name" value="DeoR-like_C"/>
</dbReference>
<organism evidence="2 3">
    <name type="scientific">Paenibacillus paeoniae</name>
    <dbReference type="NCBI Taxonomy" id="2292705"/>
    <lineage>
        <taxon>Bacteria</taxon>
        <taxon>Bacillati</taxon>
        <taxon>Bacillota</taxon>
        <taxon>Bacilli</taxon>
        <taxon>Bacillales</taxon>
        <taxon>Paenibacillaceae</taxon>
        <taxon>Paenibacillus</taxon>
    </lineage>
</organism>
<dbReference type="OrthoDB" id="9798651at2"/>
<dbReference type="Proteomes" id="UP000261905">
    <property type="component" value="Unassembled WGS sequence"/>
</dbReference>
<proteinExistence type="predicted"/>
<feature type="domain" description="DeoR-like transcriptional repressor C-terminal sensor" evidence="1">
    <location>
        <begin position="8"/>
        <end position="94"/>
    </location>
</feature>
<reference evidence="2 3" key="1">
    <citation type="submission" date="2018-08" db="EMBL/GenBank/DDBJ databases">
        <title>Paenibacillus sp. M4BSY-1, whole genome shotgun sequence.</title>
        <authorList>
            <person name="Tuo L."/>
        </authorList>
    </citation>
    <scope>NUCLEOTIDE SEQUENCE [LARGE SCALE GENOMIC DNA]</scope>
    <source>
        <strain evidence="2 3">M4BSY-1</strain>
    </source>
</reference>
<accession>A0A371PEN6</accession>
<evidence type="ECO:0000313" key="2">
    <source>
        <dbReference type="EMBL" id="REK74375.1"/>
    </source>
</evidence>
<dbReference type="SMART" id="SM01134">
    <property type="entry name" value="DeoRC"/>
    <property type="match status" value="1"/>
</dbReference>
<evidence type="ECO:0000259" key="1">
    <source>
        <dbReference type="Pfam" id="PF00455"/>
    </source>
</evidence>
<gene>
    <name evidence="2" type="ORF">DX130_17790</name>
</gene>
<dbReference type="EMBL" id="QUBQ01000003">
    <property type="protein sequence ID" value="REK74375.1"/>
    <property type="molecule type" value="Genomic_DNA"/>
</dbReference>
<dbReference type="AlphaFoldDB" id="A0A371PEN6"/>
<sequence length="130" mass="14292">MRDNPLFIGQFAANRVGNNEMIYLDVSTTIHAIAPFLEEKEISIVTNSIDIAFTLSHFEHITMHFLGGTFNKSSRHMTGFDALEKLQDYHFRGAALCTGNSGGRRFAEIGSGQYRAGSFKVVGSRTGLCG</sequence>
<dbReference type="SUPFAM" id="SSF100950">
    <property type="entry name" value="NagB/RpiA/CoA transferase-like"/>
    <property type="match status" value="1"/>
</dbReference>
<comment type="caution">
    <text evidence="2">The sequence shown here is derived from an EMBL/GenBank/DDBJ whole genome shotgun (WGS) entry which is preliminary data.</text>
</comment>
<evidence type="ECO:0000313" key="3">
    <source>
        <dbReference type="Proteomes" id="UP000261905"/>
    </source>
</evidence>
<dbReference type="InterPro" id="IPR037171">
    <property type="entry name" value="NagB/RpiA_transferase-like"/>
</dbReference>
<protein>
    <recommendedName>
        <fullName evidence="1">DeoR-like transcriptional repressor C-terminal sensor domain-containing protein</fullName>
    </recommendedName>
</protein>
<dbReference type="InterPro" id="IPR050313">
    <property type="entry name" value="Carb_Metab_HTH_regulators"/>
</dbReference>
<dbReference type="Pfam" id="PF00455">
    <property type="entry name" value="DeoRC"/>
    <property type="match status" value="1"/>
</dbReference>